<evidence type="ECO:0000313" key="2">
    <source>
        <dbReference type="Proteomes" id="UP001154282"/>
    </source>
</evidence>
<dbReference type="EMBL" id="CAMGYJ010000009">
    <property type="protein sequence ID" value="CAI0470617.1"/>
    <property type="molecule type" value="Genomic_DNA"/>
</dbReference>
<comment type="caution">
    <text evidence="1">The sequence shown here is derived from an EMBL/GenBank/DDBJ whole genome shotgun (WGS) entry which is preliminary data.</text>
</comment>
<organism evidence="1 2">
    <name type="scientific">Linum tenue</name>
    <dbReference type="NCBI Taxonomy" id="586396"/>
    <lineage>
        <taxon>Eukaryota</taxon>
        <taxon>Viridiplantae</taxon>
        <taxon>Streptophyta</taxon>
        <taxon>Embryophyta</taxon>
        <taxon>Tracheophyta</taxon>
        <taxon>Spermatophyta</taxon>
        <taxon>Magnoliopsida</taxon>
        <taxon>eudicotyledons</taxon>
        <taxon>Gunneridae</taxon>
        <taxon>Pentapetalae</taxon>
        <taxon>rosids</taxon>
        <taxon>fabids</taxon>
        <taxon>Malpighiales</taxon>
        <taxon>Linaceae</taxon>
        <taxon>Linum</taxon>
    </lineage>
</organism>
<dbReference type="Proteomes" id="UP001154282">
    <property type="component" value="Unassembled WGS sequence"/>
</dbReference>
<dbReference type="AlphaFoldDB" id="A0AAV0PH87"/>
<proteinExistence type="predicted"/>
<keyword evidence="2" id="KW-1185">Reference proteome</keyword>
<evidence type="ECO:0000313" key="1">
    <source>
        <dbReference type="EMBL" id="CAI0470617.1"/>
    </source>
</evidence>
<protein>
    <submittedName>
        <fullName evidence="1">Uncharacterized protein</fullName>
    </submittedName>
</protein>
<gene>
    <name evidence="1" type="ORF">LITE_LOCUS38624</name>
</gene>
<name>A0AAV0PH87_9ROSI</name>
<sequence>MSFKRADADSTTACPDIEGGQLDCISDPIGCLLFCDAPKMYQTGDLKDYEKVTPPNSSMTASPFSCGSPRFYSCLPVAETIAGSRNS</sequence>
<reference evidence="1" key="1">
    <citation type="submission" date="2022-08" db="EMBL/GenBank/DDBJ databases">
        <authorList>
            <person name="Gutierrez-Valencia J."/>
        </authorList>
    </citation>
    <scope>NUCLEOTIDE SEQUENCE</scope>
</reference>
<accession>A0AAV0PH87</accession>